<gene>
    <name evidence="3" type="ORF">EV644_1154</name>
</gene>
<dbReference type="InterPro" id="IPR012349">
    <property type="entry name" value="Split_barrel_FMN-bd"/>
</dbReference>
<evidence type="ECO:0000256" key="1">
    <source>
        <dbReference type="ARBA" id="ARBA00023002"/>
    </source>
</evidence>
<evidence type="ECO:0000259" key="2">
    <source>
        <dbReference type="SMART" id="SM00903"/>
    </source>
</evidence>
<name>A0ABY2BD63_9ACTN</name>
<dbReference type="InterPro" id="IPR002563">
    <property type="entry name" value="Flavin_Rdtase-like_dom"/>
</dbReference>
<dbReference type="SUPFAM" id="SSF50475">
    <property type="entry name" value="FMN-binding split barrel"/>
    <property type="match status" value="1"/>
</dbReference>
<protein>
    <submittedName>
        <fullName evidence="3">Flavin reductase (DIM6/NTAB) family NADH-FMN oxidoreductase RutF</fullName>
    </submittedName>
</protein>
<proteinExistence type="predicted"/>
<dbReference type="InterPro" id="IPR050268">
    <property type="entry name" value="NADH-dep_flavin_reductase"/>
</dbReference>
<dbReference type="PANTHER" id="PTHR30466:SF1">
    <property type="entry name" value="FMN REDUCTASE (NADH) RUTF"/>
    <property type="match status" value="1"/>
</dbReference>
<keyword evidence="4" id="KW-1185">Reference proteome</keyword>
<evidence type="ECO:0000313" key="3">
    <source>
        <dbReference type="EMBL" id="TCO16984.1"/>
    </source>
</evidence>
<dbReference type="SMART" id="SM00903">
    <property type="entry name" value="Flavin_Reduct"/>
    <property type="match status" value="1"/>
</dbReference>
<dbReference type="PANTHER" id="PTHR30466">
    <property type="entry name" value="FLAVIN REDUCTASE"/>
    <property type="match status" value="1"/>
</dbReference>
<dbReference type="Pfam" id="PF01613">
    <property type="entry name" value="Flavin_Reduct"/>
    <property type="match status" value="1"/>
</dbReference>
<evidence type="ECO:0000313" key="4">
    <source>
        <dbReference type="Proteomes" id="UP000295818"/>
    </source>
</evidence>
<sequence length="192" mass="20685">MDPRELRNAFGRFATGVTVVTCRNATGDPHGATVNAFTAVSLEPALAQVTLARTSKACQFLDGRPFGINILAADQGHVAWHFAGRPADQPPAWLEGPTAPLVEGAAATISCRPWRTYDGGDHLIVIGEVASVDITDVDPLLFHCGTFRHLRPLETGAHWFGSADCPERGWFDAATTFAPFSPRARQTTKEFA</sequence>
<dbReference type="RefSeq" id="WP_132192397.1">
    <property type="nucleotide sequence ID" value="NZ_SLWM01000015.1"/>
</dbReference>
<reference evidence="3 4" key="1">
    <citation type="journal article" date="2015" name="Stand. Genomic Sci.">
        <title>Genomic Encyclopedia of Bacterial and Archaeal Type Strains, Phase III: the genomes of soil and plant-associated and newly described type strains.</title>
        <authorList>
            <person name="Whitman W.B."/>
            <person name="Woyke T."/>
            <person name="Klenk H.P."/>
            <person name="Zhou Y."/>
            <person name="Lilburn T.G."/>
            <person name="Beck B.J."/>
            <person name="De Vos P."/>
            <person name="Vandamme P."/>
            <person name="Eisen J.A."/>
            <person name="Garrity G."/>
            <person name="Hugenholtz P."/>
            <person name="Kyrpides N.C."/>
        </authorList>
    </citation>
    <scope>NUCLEOTIDE SEQUENCE [LARGE SCALE GENOMIC DNA]</scope>
    <source>
        <strain evidence="3 4">VKM Ac-2538</strain>
    </source>
</reference>
<dbReference type="EMBL" id="SLWM01000015">
    <property type="protein sequence ID" value="TCO16984.1"/>
    <property type="molecule type" value="Genomic_DNA"/>
</dbReference>
<comment type="caution">
    <text evidence="3">The sequence shown here is derived from an EMBL/GenBank/DDBJ whole genome shotgun (WGS) entry which is preliminary data.</text>
</comment>
<keyword evidence="1" id="KW-0560">Oxidoreductase</keyword>
<dbReference type="Gene3D" id="2.30.110.10">
    <property type="entry name" value="Electron Transport, Fmn-binding Protein, Chain A"/>
    <property type="match status" value="1"/>
</dbReference>
<organism evidence="3 4">
    <name type="scientific">Kribbella orskensis</name>
    <dbReference type="NCBI Taxonomy" id="2512216"/>
    <lineage>
        <taxon>Bacteria</taxon>
        <taxon>Bacillati</taxon>
        <taxon>Actinomycetota</taxon>
        <taxon>Actinomycetes</taxon>
        <taxon>Propionibacteriales</taxon>
        <taxon>Kribbellaceae</taxon>
        <taxon>Kribbella</taxon>
    </lineage>
</organism>
<feature type="domain" description="Flavin reductase like" evidence="2">
    <location>
        <begin position="10"/>
        <end position="149"/>
    </location>
</feature>
<dbReference type="Proteomes" id="UP000295818">
    <property type="component" value="Unassembled WGS sequence"/>
</dbReference>
<accession>A0ABY2BD63</accession>